<feature type="compositionally biased region" description="Low complexity" evidence="7">
    <location>
        <begin position="3176"/>
        <end position="3198"/>
    </location>
</feature>
<feature type="compositionally biased region" description="Basic and acidic residues" evidence="7">
    <location>
        <begin position="3633"/>
        <end position="3645"/>
    </location>
</feature>
<feature type="compositionally biased region" description="Polar residues" evidence="7">
    <location>
        <begin position="882"/>
        <end position="891"/>
    </location>
</feature>
<feature type="region of interest" description="Disordered" evidence="7">
    <location>
        <begin position="2834"/>
        <end position="2871"/>
    </location>
</feature>
<feature type="compositionally biased region" description="Polar residues" evidence="7">
    <location>
        <begin position="3204"/>
        <end position="3220"/>
    </location>
</feature>
<keyword evidence="6" id="KW-0175">Coiled coil</keyword>
<name>A0ABQ9Y503_9EUKA</name>
<feature type="region of interest" description="Disordered" evidence="7">
    <location>
        <begin position="2990"/>
        <end position="3065"/>
    </location>
</feature>
<feature type="region of interest" description="Disordered" evidence="7">
    <location>
        <begin position="3156"/>
        <end position="3293"/>
    </location>
</feature>
<feature type="region of interest" description="Disordered" evidence="7">
    <location>
        <begin position="4096"/>
        <end position="4123"/>
    </location>
</feature>
<feature type="region of interest" description="Disordered" evidence="7">
    <location>
        <begin position="4751"/>
        <end position="4788"/>
    </location>
</feature>
<feature type="region of interest" description="Disordered" evidence="7">
    <location>
        <begin position="3604"/>
        <end position="3645"/>
    </location>
</feature>
<feature type="compositionally biased region" description="Basic and acidic residues" evidence="7">
    <location>
        <begin position="870"/>
        <end position="881"/>
    </location>
</feature>
<feature type="compositionally biased region" description="Low complexity" evidence="7">
    <location>
        <begin position="3221"/>
        <end position="3237"/>
    </location>
</feature>
<dbReference type="InterPro" id="IPR013783">
    <property type="entry name" value="Ig-like_fold"/>
</dbReference>
<feature type="compositionally biased region" description="Basic and acidic residues" evidence="7">
    <location>
        <begin position="3456"/>
        <end position="3478"/>
    </location>
</feature>
<feature type="region of interest" description="Disordered" evidence="7">
    <location>
        <begin position="1571"/>
        <end position="1597"/>
    </location>
</feature>
<feature type="coiled-coil region" evidence="6">
    <location>
        <begin position="2419"/>
        <end position="2446"/>
    </location>
</feature>
<feature type="compositionally biased region" description="Low complexity" evidence="7">
    <location>
        <begin position="3509"/>
        <end position="3543"/>
    </location>
</feature>
<feature type="compositionally biased region" description="Polar residues" evidence="7">
    <location>
        <begin position="3101"/>
        <end position="3111"/>
    </location>
</feature>
<feature type="compositionally biased region" description="Polar residues" evidence="7">
    <location>
        <begin position="5900"/>
        <end position="5909"/>
    </location>
</feature>
<dbReference type="InterPro" id="IPR000253">
    <property type="entry name" value="FHA_dom"/>
</dbReference>
<feature type="compositionally biased region" description="Low complexity" evidence="7">
    <location>
        <begin position="2166"/>
        <end position="2186"/>
    </location>
</feature>
<organism evidence="9 10">
    <name type="scientific">Blattamonas nauphoetae</name>
    <dbReference type="NCBI Taxonomy" id="2049346"/>
    <lineage>
        <taxon>Eukaryota</taxon>
        <taxon>Metamonada</taxon>
        <taxon>Preaxostyla</taxon>
        <taxon>Oxymonadida</taxon>
        <taxon>Blattamonas</taxon>
    </lineage>
</organism>
<feature type="compositionally biased region" description="Acidic residues" evidence="7">
    <location>
        <begin position="2732"/>
        <end position="2745"/>
    </location>
</feature>
<feature type="compositionally biased region" description="Low complexity" evidence="7">
    <location>
        <begin position="4274"/>
        <end position="4295"/>
    </location>
</feature>
<feature type="region of interest" description="Disordered" evidence="7">
    <location>
        <begin position="1817"/>
        <end position="1841"/>
    </location>
</feature>
<feature type="compositionally biased region" description="Basic and acidic residues" evidence="7">
    <location>
        <begin position="3157"/>
        <end position="3166"/>
    </location>
</feature>
<feature type="coiled-coil region" evidence="6">
    <location>
        <begin position="7013"/>
        <end position="7134"/>
    </location>
</feature>
<feature type="compositionally biased region" description="Polar residues" evidence="7">
    <location>
        <begin position="2994"/>
        <end position="3003"/>
    </location>
</feature>
<feature type="region of interest" description="Disordered" evidence="7">
    <location>
        <begin position="4608"/>
        <end position="4652"/>
    </location>
</feature>
<feature type="compositionally biased region" description="Low complexity" evidence="7">
    <location>
        <begin position="4768"/>
        <end position="4779"/>
    </location>
</feature>
<evidence type="ECO:0000313" key="9">
    <source>
        <dbReference type="EMBL" id="KAK2958778.1"/>
    </source>
</evidence>
<evidence type="ECO:0000256" key="5">
    <source>
        <dbReference type="ARBA" id="ARBA00023273"/>
    </source>
</evidence>
<dbReference type="EMBL" id="JARBJD010000035">
    <property type="protein sequence ID" value="KAK2958778.1"/>
    <property type="molecule type" value="Genomic_DNA"/>
</dbReference>
<comment type="caution">
    <text evidence="9">The sequence shown here is derived from an EMBL/GenBank/DDBJ whole genome shotgun (WGS) entry which is preliminary data.</text>
</comment>
<feature type="region of interest" description="Disordered" evidence="7">
    <location>
        <begin position="869"/>
        <end position="894"/>
    </location>
</feature>
<dbReference type="Gene3D" id="3.40.50.300">
    <property type="entry name" value="P-loop containing nucleotide triphosphate hydrolases"/>
    <property type="match status" value="2"/>
</dbReference>
<feature type="coiled-coil region" evidence="6">
    <location>
        <begin position="6942"/>
        <end position="6969"/>
    </location>
</feature>
<feature type="region of interest" description="Disordered" evidence="7">
    <location>
        <begin position="4939"/>
        <end position="4970"/>
    </location>
</feature>
<feature type="compositionally biased region" description="Polar residues" evidence="7">
    <location>
        <begin position="2839"/>
        <end position="2850"/>
    </location>
</feature>
<proteinExistence type="predicted"/>
<keyword evidence="5" id="KW-0966">Cell projection</keyword>
<feature type="compositionally biased region" description="Basic and acidic residues" evidence="7">
    <location>
        <begin position="4751"/>
        <end position="4767"/>
    </location>
</feature>
<feature type="region of interest" description="Disordered" evidence="7">
    <location>
        <begin position="2012"/>
        <end position="2061"/>
    </location>
</feature>
<dbReference type="Pfam" id="PF22544">
    <property type="entry name" value="HYDIN_VesB_CFA65-like_Ig"/>
    <property type="match status" value="1"/>
</dbReference>
<keyword evidence="4" id="KW-0969">Cilium</keyword>
<feature type="compositionally biased region" description="Low complexity" evidence="7">
    <location>
        <begin position="4350"/>
        <end position="4361"/>
    </location>
</feature>
<feature type="region of interest" description="Disordered" evidence="7">
    <location>
        <begin position="4347"/>
        <end position="4369"/>
    </location>
</feature>
<feature type="compositionally biased region" description="Basic and acidic residues" evidence="7">
    <location>
        <begin position="2025"/>
        <end position="2061"/>
    </location>
</feature>
<feature type="region of interest" description="Disordered" evidence="7">
    <location>
        <begin position="7894"/>
        <end position="7916"/>
    </location>
</feature>
<feature type="region of interest" description="Disordered" evidence="7">
    <location>
        <begin position="4274"/>
        <end position="4302"/>
    </location>
</feature>
<feature type="compositionally biased region" description="Polar residues" evidence="7">
    <location>
        <begin position="271"/>
        <end position="285"/>
    </location>
</feature>
<feature type="compositionally biased region" description="Pro residues" evidence="7">
    <location>
        <begin position="3006"/>
        <end position="3017"/>
    </location>
</feature>
<feature type="coiled-coil region" evidence="6">
    <location>
        <begin position="7656"/>
        <end position="7690"/>
    </location>
</feature>
<feature type="compositionally biased region" description="Polar residues" evidence="7">
    <location>
        <begin position="5418"/>
        <end position="5433"/>
    </location>
</feature>
<dbReference type="InterPro" id="IPR033305">
    <property type="entry name" value="Hydin-like"/>
</dbReference>
<evidence type="ECO:0000256" key="4">
    <source>
        <dbReference type="ARBA" id="ARBA00023069"/>
    </source>
</evidence>
<feature type="region of interest" description="Disordered" evidence="7">
    <location>
        <begin position="5400"/>
        <end position="5433"/>
    </location>
</feature>
<feature type="coiled-coil region" evidence="6">
    <location>
        <begin position="7553"/>
        <end position="7608"/>
    </location>
</feature>
<gene>
    <name evidence="9" type="ORF">BLNAU_6281</name>
</gene>
<feature type="region of interest" description="Disordered" evidence="7">
    <location>
        <begin position="2732"/>
        <end position="2789"/>
    </location>
</feature>
<feature type="region of interest" description="Disordered" evidence="7">
    <location>
        <begin position="3448"/>
        <end position="3480"/>
    </location>
</feature>
<dbReference type="Proteomes" id="UP001281761">
    <property type="component" value="Unassembled WGS sequence"/>
</dbReference>
<dbReference type="SUPFAM" id="SSF52540">
    <property type="entry name" value="P-loop containing nucleoside triphosphate hydrolases"/>
    <property type="match status" value="2"/>
</dbReference>
<feature type="domain" description="FHA" evidence="8">
    <location>
        <begin position="7634"/>
        <end position="7692"/>
    </location>
</feature>
<feature type="compositionally biased region" description="Low complexity" evidence="7">
    <location>
        <begin position="1049"/>
        <end position="1062"/>
    </location>
</feature>
<keyword evidence="10" id="KW-1185">Reference proteome</keyword>
<dbReference type="PROSITE" id="PS50006">
    <property type="entry name" value="FHA_DOMAIN"/>
    <property type="match status" value="1"/>
</dbReference>
<feature type="region of interest" description="Disordered" evidence="7">
    <location>
        <begin position="1041"/>
        <end position="1070"/>
    </location>
</feature>
<feature type="compositionally biased region" description="Polar residues" evidence="7">
    <location>
        <begin position="3271"/>
        <end position="3280"/>
    </location>
</feature>
<evidence type="ECO:0000313" key="10">
    <source>
        <dbReference type="Proteomes" id="UP001281761"/>
    </source>
</evidence>
<feature type="region of interest" description="Disordered" evidence="7">
    <location>
        <begin position="2456"/>
        <end position="2506"/>
    </location>
</feature>
<evidence type="ECO:0000256" key="2">
    <source>
        <dbReference type="ARBA" id="ARBA00004496"/>
    </source>
</evidence>
<keyword evidence="3" id="KW-0963">Cytoplasm</keyword>
<feature type="region of interest" description="Disordered" evidence="7">
    <location>
        <begin position="2152"/>
        <end position="2188"/>
    </location>
</feature>
<feature type="region of interest" description="Disordered" evidence="7">
    <location>
        <begin position="2656"/>
        <end position="2676"/>
    </location>
</feature>
<feature type="compositionally biased region" description="Low complexity" evidence="7">
    <location>
        <begin position="4939"/>
        <end position="4964"/>
    </location>
</feature>
<feature type="region of interest" description="Disordered" evidence="7">
    <location>
        <begin position="5871"/>
        <end position="5925"/>
    </location>
</feature>
<evidence type="ECO:0000256" key="6">
    <source>
        <dbReference type="SAM" id="Coils"/>
    </source>
</evidence>
<evidence type="ECO:0000259" key="8">
    <source>
        <dbReference type="PROSITE" id="PS50006"/>
    </source>
</evidence>
<dbReference type="InterPro" id="IPR027417">
    <property type="entry name" value="P-loop_NTPase"/>
</dbReference>
<feature type="compositionally biased region" description="Low complexity" evidence="7">
    <location>
        <begin position="1571"/>
        <end position="1585"/>
    </location>
</feature>
<feature type="region of interest" description="Disordered" evidence="7">
    <location>
        <begin position="6346"/>
        <end position="6365"/>
    </location>
</feature>
<accession>A0ABQ9Y503</accession>
<feature type="compositionally biased region" description="Low complexity" evidence="7">
    <location>
        <begin position="4622"/>
        <end position="4648"/>
    </location>
</feature>
<feature type="compositionally biased region" description="Low complexity" evidence="7">
    <location>
        <begin position="3604"/>
        <end position="3618"/>
    </location>
</feature>
<feature type="region of interest" description="Disordered" evidence="7">
    <location>
        <begin position="5509"/>
        <end position="5564"/>
    </location>
</feature>
<dbReference type="PANTHER" id="PTHR23053">
    <property type="entry name" value="DLEC1 DELETED IN LUNG AND ESOPHAGEAL CANCER 1"/>
    <property type="match status" value="1"/>
</dbReference>
<comment type="subcellular location">
    <subcellularLocation>
        <location evidence="1">Cell projection</location>
        <location evidence="1">Cilium</location>
    </subcellularLocation>
    <subcellularLocation>
        <location evidence="2">Cytoplasm</location>
    </subcellularLocation>
</comment>
<evidence type="ECO:0000256" key="1">
    <source>
        <dbReference type="ARBA" id="ARBA00004138"/>
    </source>
</evidence>
<feature type="region of interest" description="Disordered" evidence="7">
    <location>
        <begin position="1880"/>
        <end position="1959"/>
    </location>
</feature>
<evidence type="ECO:0000256" key="7">
    <source>
        <dbReference type="SAM" id="MobiDB-lite"/>
    </source>
</evidence>
<sequence length="7942" mass="874200">MPPVSSKATSLATILGIPKTISFSNSPVRYTSAQTKLIQNNTGQYVSYEFFTNQPFTVNPPSVELEPGKQCQIDICFSPDFCGSYSEQLYVSINGKRENDSVTLSGSAENMNLELLSKEVVIPQAFVGKQSSGAVQLRNHSEIRVQYQWVLDPSAPFSFSPSEGEVWPGATDGFTIQFSPPSAKMWECTATCVITGRETKDALKVKLYGEGIGALVESSYDTIDAGEILLKTQYDYKFMFKNRGGIDAHFTLIPSSSVSLEVAQLERESFSVNRDTTRQKSTTEGNGERPSPILPLTRAPLTFDPPNGMIPEGTDLPIKVSYFGEKVGPFEECGVFAFEDTDLKLKCTVRGVVLFPTIEFNKSGIEFGSCSMGFLVHRDVELFNSSEIPLHYKTRFEVHEDDVSWKQNDGATNAIEDQKSGQQSAAVTDRQAKKKKKGHTFLSREFSCTPQQGTLEPQTRIRMRIDFIPAYIRRYSAESTRLCVDVTEIGENALVLPLSADAMVPRITVSTTLIELGDIFFRTEYHPTFDFINTTSLFAQYEMVPEEEALRSIASITAQVTKGPLAPQSHTRVVLNFMADRLGPIEIPFFFRIVGNDQPIKFTITANALGPRLTFSRQSVSFGDIPVITDVIENLTMTNEAEIPADFRMYCKRKDGVFKPEVSEGTIPAHESFILPIHCYLKDAILFKDVLNIIVTDAPQDYAIPLSANGKGDTLVATEALDGEALSSGKDMNSFDFGPRFINQPIAMEFMLCNRGRQPQAVQWNSLKKTKSELAALPESEQNRPPLFSIVPARLTLKPGEEALFTVSGQSEKVESVMEKWVCKVTQGKQSHNLFEPIIKADFQLPLIIPNKKQFLFVFHSTDENNTLATDRESFQGDRPDSANNPSSTDPEMSLGLLKDTLTLTNNTSLPVHASLITSAPFHLSDDVVCVDPHSTKNVEVTFNGKFNEDEMQSRTFKDKIQIVYRDREPSRNKDTIELIGEVHYPNLQTKTKIVDFGCVLTDAKKTIKTTFTNSSTLPVSASWVLVEKALSSTPASTLPRISQSANQTHSSTSNANTINSNVRMSNSNTQNQNRLSQLGSMQPLTEALADLINITPNQFDLEPGQTIEVSFTMIGKLGIQLSSTHSTILAVCDVVGGPSYEVQLKGSASTIAYHIDTTRFDFGAVPIGQDATMEAMIVNDGAVPLDFTIPPIRWPETNPSFFPKPSITQNVFSVSPQSGRVNGNGKQKLVFKYCPVVPEVSFACVDLAIESFRTEVFTIFGRGIFPRLTIGLTRVMDNIQQDLLDNAVTSVVDEINNSPAVEPSPAILMQLNPQSPDGKLPSELCLLKNGLESIPPELLNPIMYPEEFVSDGAASIQRIKPKRRQEPAVDIQTQTTVATAWHFVSPPQATLRNSLAAAIKSLNEVQSQTAPPTPGAQKSGLGETLAYNPAVNNLPKNLAPVITQLEAESERIGMIKQLVPHSTLTQTLIPLDPKVTTRIPKNVPVLARYVCEFGSLITSQTKKRTFRIVNTGFTPLTLDMDLRPIIQQGFNVTPDKIQKLPPNEHVDMTISFTPHHSALIDGKGTVVPTATASPTPATSPPSTSIEGDRTPKGLKLSGTINTTLPITIRGGPIVLISLQASISVPDVELSSDRLDFGSLRVGQQAIGYFRITNACPATAGSPIPASWSLRTNPDNQDHSSWLAVEPLKGTLQAGEHTDVKVIFTPQRWSMLPVGLSSITQNGKYVNYSLKIPIKISANTQTKFITIRGQSAEADILITPQNISLPPILPFTNGIQYQFSIKNFSPFPVEVFSTEFDRQYMFEESVIRECVPFEEKKKSARQTQREAPPQPSLVPSRSAGEPLPSELIKAFKEKHVVDWLMTDGNVPDDYSLKMFLESQQPKARDLPQPTPKPEEIQETPVDPKAAAKAGQKPVAGTAAPTRAASTQQLPPAEHPKDTQPAGDKGVGDSDFTDKSAPAQLQAPSFVPAYVVTGLPMSGKTTSASLLGEEFELPVWQTTGIVNSIILQSESISKSISEPPEIPDLETLREQEKEKEKEVKGAKKDVKPSSSEESREFDPMMGLKNRELLSEEQLAVVAEREKYAADLELIKLGALAKETLQKMDKDLMAAFLDREEKKKKRIAEMNEALEKIAQEKKSKRQAQKKAAEIAFLKEQMEPPEPLDKAGKNAPKAQAKQAAQPKPAAGKGKVVEEVPVEPEIVDPEAVMKAKEKEDEAHFAFQIESIHFPEELLIQVFKVWIAGEEQKKGFVLDDLTHSIDISTINDLFLPWNQPQDDDEEMDDENNRPLTKKSLNLRRLFPTLETLSETAFTVSRSIIFAPFLFDSTLLSLRNSLQPTHRLHVLLLDTPFAATRGRYLDSLESVKNRLIATPPSLNLLLNGRTLNTKLSDEQYEDLTDEQRKVYDESVAEYEEERGLFEKDLEHINDLIAKAKEDLNNAVEVLKGQRQLPPHAVLINGVPEPIQPPAQDQTQAAKGAAAQKPKPVAKQPQAKVPVKTEQKDPVEEEQSVTLPVDESGFAHLSALQQVLLPLHPSQNPFTAIAQLYQVSLRAAILRLDVATRAYLVKLLAENANAQQAALLAEQQAAKDAAKGAKAPAPPAAAQKGKTQLPPQPEPEELSGSEVGNMAQEFAQTATFDGCDGFRGWRDREIESTLSALKEKEHPPTPAVEAKKPDPKAKDVPVQQEEISLVDPMQKVMNDNQKYGVFAKLPPCVAHTIRFWTTRRKIDEKKYNLVDETDREESEPEPEATEAPQPAEGYVSNIKPSDPKKKDTAPTVAAKDQPAEVIPEKPKPVIPDVVFADEEPDSVTKEDIQREIEEEGFDSSIDMDEANKITADLGNEEPNIQQEADSPSTPKDDEALQPESSQSHDPTPGLVPIQFVQHARPSFVDRFGCTQAHVHPYLRTAIPDTLLLRVIKGTVVAKFHSFATSQPPTHREDPLVVPLLGDLPNSLVEKYRQKEEAIENAHRLAYEQAELAKGPPIPQVSVFQMYNQPPLRQGQTGTWSSSILPIPPLEEPPPPPTEEELAALDPKKKAAAQKPQPKVAAKAGAKQPEPEPEPEPPAKEPEPKIPLIERLTPSEMALLYPSPLPPLTSPLPQMSMIQFLPQSPSQQNRVVSPKINRKRPDNEPSPSIHNLLLFTIPDSTSTLEPSLTSHSYLKQLRNEGKDKMRTSTTGNRQSVAKTQAKQKTTSKTPSTTATVKPKATRPASPSRTTAKPGSPSTTQKPASPSRTASPKAASPRATPPSTPTKRPSSPGRAASPSSKDEPGAVKSKSRPSSPTQTPLSPKPIVEEPEQKKVDGKIIPFGLDTENLKPQTRWVIDANSEISVFVSFRSDILGKLDTVLHFETTETAIIQTTVRKGGKMVSVSLPPEQGLSPSSRLQYLVKLRASVALPSIINDPKMIFRNILALPKKEKVEADPWKWKDNQPKEKEEEAKYPLVTPEQLTCTHKQFLILQPPKPKKDSVKKEDAPEEEKKEEDPSKNLEQILNTNHFEFGPILVTPPKILFGDKYSQAPPVQPKGQAAQPKAASTAPSAAPTSRPTTPETTRLSIPTPAMGAYMHPLTLTNSSSMDANVKLSFLRSSSTEKSADFIAPPLLSSIATQSNLQQLQNQIAQPQKGAPKQAEKAPAKPPVAAGKTEEVPPEEPKKEEKFVACTKPCESNLPSFFLQSDSITIPPNESKTIDLYSIPPSIGNSPVPLFFPLSAVGDIPKISVSAESLTFEKLLVKRTLEKSFVLKNVSTLPTKWKLLYGGPGQSQAAPVKGQAKAPVADQKADWNKDGTALLPPSFSVSPKEGLLAPGTSVTVKVKFSPLEPTNVNETLKIHISDENDLVSSATEQATPQAAPAKGAAPVADPLALKSHTVGITAEAFEVAVDTTFQPVAEGLHFGTLRVEEKACHSIFLQNKGKYDSTYEVVMSENAKQCVTISPMSGVLKAAGDAPAAKAKPNPKDAAKPEGDQLTVDWIAHKEVNIDSTEDIQIRIYEKVIELDKPDEEEKTLTVRSSMTAKKQATKQKERQAELDKALSCVIPVPLKGSAVFSSFRLQPSHGLNFGPLAALEKRTKVFELHNTGLFEMRWMVSKEQDAKDNLSKLNSLITAANAEPANPKDKKPAPAAANQKASSDGSQETLQVGPFTIHPAAGTIPTGESTVVTVDFVWDSAQVFNEALRVLIAGSNPEDGQNGMGMQFELSAECCMPGLDVNNVQSIFEEQSIVPKADSSTTEGGFHNTNVYALDERSFYYGPLIVGKTSSQRFKLTNPNKIPCDVSMFVVSKQIGVEPAQTQAKPQAGKPAPAAAQSSQQESTYLETGFEVEPKRTTIPPHGTQIVTCTFIPTEMRHYQATFKAIVDPHFPPPQAETKAPAAAKPAPGAPAPAKSDHEALLEKIKSLVFDLDGQGALTHVIITNPAPLMPSVSAVEDKKAAPAKGAPAASSQNDDIGKSVLTFKRTIVGKSASAFFTVKNDSMVQCNARLELPSSQDFQALLSDSDLLTDHTVTDDHVSQTLKSASPKKKGRIISFSLSPQQTANVDVIYRPTSAEAHSDKIRVTADGNAFDEAILILRGEAFESSITFDSLPSVSSQLFKQITVQSAPNAAPVSTTPLQNAVECSAKVSVQMKHRREKQRLEQDKAAQPQTQPKTAAKAPAAKPPAQAGKPGDSTAVDKEAADLIASFGIGADAKEVVNNSTDILSFGDVLLGEARKVTFVMNNQGETPLRFCWNPVGTPETQTGLFASFAQEKQMKEMKKKVDDERKALRAKLDAEKAEQEASGKPDPKAKAQASKAVQQAQPEDLIPDPEPVWPTPDDYVGCLSDFTISPSVGHIQPNSKKLITATFTPSAVQNTAFPLMCRLVPIKYRSTAYVNGEVPDWDDTRRTAVWVREEGGVDRTSVTTPTPSGGEDQSDMLSQTVVSQTTFASRRQTKMKKVIEIHEEPPYDEIEVEEAPHAVEPAANPKQPAANPKQPAAKPGQAAQAPTALSRGPRSTLKPIFLLVQGVSDYAQYKIDTVSPVKFRDTLMFTKRVFELPIENIGTVAFTMKPFVHLPLSAYQKQVWEENRAKGGTSITNPYDADLGTLATASRFAILNEESDQSAPPTSPQANEDQATAFKNTLIPPPGPIDEDPLAPFSVSPSEVTLEPGDKKTVTVTFCPQDTIDCDERGKPRYTTGSGFERELWFNVPHRSPSLPAPVVVVKGNAQRPLCHFELAESDYIDSRRTDDLNASYPMNIEGQPSTKVLEFSSKGIGIKSTTTFFVINPSSLQWDFEWECTNPLITSQVIESPADPNKAALQSKVEVQCPFKCKTRKGSVQPGMKAEIAFDYIPQSLDLVESVWQFKISSLSLAATGSTRSQQFLLVGQSEEPMVYLQPHHVHFQSRLLNKAVEMSTSIVNAEDIPFSFKFDLSSIHEAMLGYAETGSRSSGGKGSPKDSRSILSVQPSSGTIPARSQTPIKLTFFPRDEKDYNFNIPCTVDKKSTKLNLNVKGEGYSIKQILTFLTSTSTGDEEGTGTGVTVLPSGVAATIKTPVKPVIKKDSSQPQKSARAPPKTPRSSAPGASPSKPEAQLPQTPSSKYRGITQYPADESDPMLIDFGNVQIKEGKVKVFELKNDGKYPIDYNWQLIRSTLVTQAPNETEEFHSGSAVGRGKVQKEQEIWAIASTAFQITPMFGCVAKGETQRFQISFKPKETIKINSIRCIMKIVNGPSYYFTLAASAYRPNLSFEWMKYSFGPSYIFSSIEKARDSSSAKKTQPVFGVTPKPLSTSLKLTNKENYEISYEPLFMTQSDDGALESDASPLLLPPGQSRLIHFYFHPHEVKQYEWKLPFEVNGLFTVTVTLTGEGIPLKLDVPQEHCPELTILTPASAVAAGPPVDNVPNLAALSPLLSQLLSKQPKAPVDPEQTPRASTQPKETVPAKKPTATQPKQAASQPEAKPSVSDESSSRASSIQSAITALESGRRISFDALRIGQSCSRQFRVVNKSKNILKFNISGCLSALRDLYISLQSNTQTEVTLEPQQHVDFKFTFTPKTRVREFSVPIVAETIGVGQSAKGAEKGAGAGTLLSIPLVSFTGCCLGLEVKLDTPNLSFGPVVRGSRLTRTITLQNGGDLGCSFSWETKLPPEFSIDPVRGVLKAGADQEISVTFEPPLSKENEPLEIKKDQVYCVITGEKSGSTGTAQQLRLLTAFSGTSINQQTDSESVDFSCPVRQVMTKEIQLSLPPSVQANRKASEALTLPVSISGDYFSGPSTVSVDSAGKMTINVTYKPMTMTIAGAASPLTAGYATTPPTNTTISRQNGSLFVPLPDGSGIMRELVGHATDPEPTETLEWKIGCHQQKIFSLKVANWMKTTGHFSIGAVTESSVTFTKVEPTPENAPPAKTAAPKQESVTVPLHVPGIGATGTSLGVKVETSPSIDIAGGQERVCRIGVKAIKEGTCEFILRFAQEGKEKTKPVEYAWFKIKLVSENVVTSQPIVLSTSVRRPFSNTITLSNPVDVVASFTSNCANNAVNVPDIITVGPLSTKEVEIVFVPLEVIDSIVPLTFSSSEAGNFTYPLHLIALPPPPDKKMTFKTSLGASQDMNFRFTNRYADGPVEFKCFITCDGIEKKEDSPFVLALPNGAQSIQAPPAVSATAGVEVTVPVRFEPTSIGMFKATLSAASDKAGTFSCILLGTSINPTPQGPYTVKANTNGYSITVKNVFNTQTTFGFSVDNPAFTVKQSESIPPKKSAVINVQYKPLLNAAPTGAHVSGRLTITCPLVSSGKSAIAVALSVVFGVRASTTTRGTQIQSLIQEGKRFAEIEVSLGNVGLNAYKHSIFGDVITIVRRLTKGGHSSYRILSENRELTSQSKKELDQILFHFGIQADSPCQIMHQEEMKAFLAANATPHDLYKFFMRSTLLQQIQETLINVRMNLDFTMKAIETNKNTLLPDLKEKIKVAQNDLKASQNYTQRVKECDECKHRILWWHVQNLRRKISDEEARMRTLQQNQRNYEMSREDMLSRLTSNLIESVEHFKTELALLEIIDQEKREDFQQNSRTIKENQKKINEAQGRINKCDKEIKIAKDSIDSRQKLLKRMDASLAASKANAAKRSQDQELVQLRQRLKKLVQEHESLEKIVNAESQTEFTEFDDQINRLRLSIEECQRTLNEKARGIAELRRQIKPVPTVVHNRGKNDETDRLRQYDREMPNLVTEIGRRYPQFRDKPIGPLGMHIKVLNPKWAPVIETHLRGALRAFVFTSMKDEQTFSDIRKQGFERIHTLSFVVRRTTPYGIDPSKTVLPRPPQFARNGDNTIPSILSQIECTSHVVLNLLIDQYHIENVMLTETREEADLVLFSSKNADKVRHKTFRTLDGYRLRKAGSVAATFDEDVQFYGLISVNSDESKLLKEQTKQEHEMQLQRNNDLRKDVEKEQEEIRRLNDIQDGQQRSLSEIMNKKNKTEQRMSLQQDKLKQLAREIRDLNERQVRLQNATLQAANEVVHTTKEMEQRQQLETEIQENEKIIEDKQAEKLAIKENEIEPILTLMEELRAKETVLDASRKEHSKLMSGVRSQKNECDREMNHILKKLNDFNKHKMNVTNDLATANKNLTHMESQLEEMAQKATIFSKEPELIKETKQELERLLKEREAAVEFSSKRKIPLSFLTNTITQPIPETASYPYTLTVIGRPTEQDEKDSYVILPVLSLEEAEIQLNHAETNLEMTERTIERLQRNATLIEEARANRQEGLIECRDRMFSLFKDLFRNELTNRGMNGYVTVNTEEETLSLKFESQASQHQLTLQDPLFTINQPQHIEPEPSNDLFLHPQISQPNPLPEDDSNKLREEGMLVDEAAPYQAPSRYARSLSGGERSFSTICFLLALWGLSSHPFRLIDEFDVFCDELTRKISADLLIRHSISHNSQLILITPLDRGAFFGYTFAKSTKKTIPRKQKSRSASQRHNQEDSEDEITLDAMRIIVLKKTSTFGPTAADPVE</sequence>
<dbReference type="InterPro" id="IPR053879">
    <property type="entry name" value="HYDIN_VesB_CFA65-like_Ig"/>
</dbReference>
<feature type="region of interest" description="Disordered" evidence="7">
    <location>
        <begin position="271"/>
        <end position="298"/>
    </location>
</feature>
<feature type="compositionally biased region" description="Low complexity" evidence="7">
    <location>
        <begin position="3244"/>
        <end position="3258"/>
    </location>
</feature>
<feature type="compositionally biased region" description="Low complexity" evidence="7">
    <location>
        <begin position="2464"/>
        <end position="2491"/>
    </location>
</feature>
<dbReference type="PANTHER" id="PTHR23053:SF0">
    <property type="entry name" value="HYDROCEPHALUS-INDUCING PROTEIN HOMOLOG"/>
    <property type="match status" value="1"/>
</dbReference>
<evidence type="ECO:0000256" key="3">
    <source>
        <dbReference type="ARBA" id="ARBA00022490"/>
    </source>
</evidence>
<feature type="coiled-coil region" evidence="6">
    <location>
        <begin position="7360"/>
        <end position="7488"/>
    </location>
</feature>
<dbReference type="Pfam" id="PF02463">
    <property type="entry name" value="SMC_N"/>
    <property type="match status" value="1"/>
</dbReference>
<feature type="compositionally biased region" description="Low complexity" evidence="7">
    <location>
        <begin position="5916"/>
        <end position="5925"/>
    </location>
</feature>
<feature type="compositionally biased region" description="Low complexity" evidence="7">
    <location>
        <begin position="3033"/>
        <end position="3048"/>
    </location>
</feature>
<dbReference type="InterPro" id="IPR003395">
    <property type="entry name" value="RecF/RecN/SMC_N"/>
</dbReference>
<reference evidence="9 10" key="1">
    <citation type="journal article" date="2022" name="bioRxiv">
        <title>Genomics of Preaxostyla Flagellates Illuminates Evolutionary Transitions and the Path Towards Mitochondrial Loss.</title>
        <authorList>
            <person name="Novak L.V.F."/>
            <person name="Treitli S.C."/>
            <person name="Pyrih J."/>
            <person name="Halakuc P."/>
            <person name="Pipaliya S.V."/>
            <person name="Vacek V."/>
            <person name="Brzon O."/>
            <person name="Soukal P."/>
            <person name="Eme L."/>
            <person name="Dacks J.B."/>
            <person name="Karnkowska A."/>
            <person name="Elias M."/>
            <person name="Hampl V."/>
        </authorList>
    </citation>
    <scope>NUCLEOTIDE SEQUENCE [LARGE SCALE GENOMIC DNA]</scope>
    <source>
        <strain evidence="9">NAU3</strain>
        <tissue evidence="9">Gut</tissue>
    </source>
</reference>
<feature type="region of interest" description="Disordered" evidence="7">
    <location>
        <begin position="3101"/>
        <end position="3129"/>
    </location>
</feature>
<dbReference type="Gene3D" id="2.60.40.10">
    <property type="entry name" value="Immunoglobulins"/>
    <property type="match status" value="25"/>
</dbReference>
<protein>
    <submittedName>
        <fullName evidence="9">Hydrocephalus-inducing like protein</fullName>
    </submittedName>
</protein>
<feature type="region of interest" description="Disordered" evidence="7">
    <location>
        <begin position="2587"/>
        <end position="2618"/>
    </location>
</feature>
<feature type="region of interest" description="Disordered" evidence="7">
    <location>
        <begin position="3506"/>
        <end position="3550"/>
    </location>
</feature>
<feature type="compositionally biased region" description="Low complexity" evidence="7">
    <location>
        <begin position="2587"/>
        <end position="2606"/>
    </location>
</feature>